<evidence type="ECO:0000313" key="4">
    <source>
        <dbReference type="Proteomes" id="UP001235723"/>
    </source>
</evidence>
<proteinExistence type="predicted"/>
<protein>
    <submittedName>
        <fullName evidence="2">Tyrosine-protein kinase family protein</fullName>
    </submittedName>
</protein>
<dbReference type="Pfam" id="PF01656">
    <property type="entry name" value="CbiA"/>
    <property type="match status" value="1"/>
</dbReference>
<evidence type="ECO:0000259" key="1">
    <source>
        <dbReference type="Pfam" id="PF01656"/>
    </source>
</evidence>
<dbReference type="SUPFAM" id="SSF52540">
    <property type="entry name" value="P-loop containing nucleoside triphosphate hydrolases"/>
    <property type="match status" value="1"/>
</dbReference>
<keyword evidence="2" id="KW-0418">Kinase</keyword>
<reference evidence="2 4" key="1">
    <citation type="submission" date="2021-05" db="EMBL/GenBank/DDBJ databases">
        <title>Genome sequence of E. marmotae isolates.</title>
        <authorList>
            <person name="Binsker U."/>
            <person name="Hammerl J.A."/>
        </authorList>
    </citation>
    <scope>NUCLEOTIDE SEQUENCE [LARGE SCALE GENOMIC DNA]</scope>
    <source>
        <strain evidence="2 4">21-MO00586</strain>
    </source>
</reference>
<evidence type="ECO:0000313" key="3">
    <source>
        <dbReference type="EMBL" id="MDQ9296391.1"/>
    </source>
</evidence>
<dbReference type="GO" id="GO:0016301">
    <property type="term" value="F:kinase activity"/>
    <property type="evidence" value="ECO:0007669"/>
    <property type="project" value="UniProtKB-KW"/>
</dbReference>
<feature type="non-terminal residue" evidence="2">
    <location>
        <position position="43"/>
    </location>
</feature>
<feature type="domain" description="CobQ/CobB/MinD/ParA nucleotide binding" evidence="1">
    <location>
        <begin position="6"/>
        <end position="40"/>
    </location>
</feature>
<sequence>MNILPVVSTKGGEGKSTQSANLAGFLADAGLRTLLIDGDHAQP</sequence>
<dbReference type="InterPro" id="IPR027417">
    <property type="entry name" value="P-loop_NTPase"/>
</dbReference>
<name>A0ABU1C874_9ESCH</name>
<evidence type="ECO:0000313" key="2">
    <source>
        <dbReference type="EMBL" id="MDQ9296064.1"/>
    </source>
</evidence>
<dbReference type="EMBL" id="JAHCRT010000033">
    <property type="protein sequence ID" value="MDQ9296391.1"/>
    <property type="molecule type" value="Genomic_DNA"/>
</dbReference>
<comment type="caution">
    <text evidence="2">The sequence shown here is derived from an EMBL/GenBank/DDBJ whole genome shotgun (WGS) entry which is preliminary data.</text>
</comment>
<keyword evidence="2" id="KW-0808">Transferase</keyword>
<dbReference type="EMBL" id="JAHCRT010000026">
    <property type="protein sequence ID" value="MDQ9296064.1"/>
    <property type="molecule type" value="Genomic_DNA"/>
</dbReference>
<dbReference type="Proteomes" id="UP001235723">
    <property type="component" value="Unassembled WGS sequence"/>
</dbReference>
<gene>
    <name evidence="2" type="ORF">KJE03_21805</name>
    <name evidence="3" type="ORF">KJE03_23580</name>
</gene>
<accession>A0ABU1C874</accession>
<dbReference type="InterPro" id="IPR002586">
    <property type="entry name" value="CobQ/CobB/MinD/ParA_Nub-bd_dom"/>
</dbReference>
<keyword evidence="4" id="KW-1185">Reference proteome</keyword>
<dbReference type="Gene3D" id="3.40.50.300">
    <property type="entry name" value="P-loop containing nucleotide triphosphate hydrolases"/>
    <property type="match status" value="1"/>
</dbReference>
<organism evidence="2 4">
    <name type="scientific">Escherichia marmotae</name>
    <dbReference type="NCBI Taxonomy" id="1499973"/>
    <lineage>
        <taxon>Bacteria</taxon>
        <taxon>Pseudomonadati</taxon>
        <taxon>Pseudomonadota</taxon>
        <taxon>Gammaproteobacteria</taxon>
        <taxon>Enterobacterales</taxon>
        <taxon>Enterobacteriaceae</taxon>
        <taxon>Escherichia</taxon>
    </lineage>
</organism>
<dbReference type="RefSeq" id="WP_139966302.1">
    <property type="nucleotide sequence ID" value="NZ_JAHCRS010000018.1"/>
</dbReference>